<keyword evidence="3" id="KW-1185">Reference proteome</keyword>
<dbReference type="Proteomes" id="UP000821837">
    <property type="component" value="Unassembled WGS sequence"/>
</dbReference>
<comment type="caution">
    <text evidence="2">The sequence shown here is derived from an EMBL/GenBank/DDBJ whole genome shotgun (WGS) entry which is preliminary data.</text>
</comment>
<dbReference type="AlphaFoldDB" id="A0A9D4SXB4"/>
<organism evidence="2 3">
    <name type="scientific">Rhipicephalus sanguineus</name>
    <name type="common">Brown dog tick</name>
    <name type="synonym">Ixodes sanguineus</name>
    <dbReference type="NCBI Taxonomy" id="34632"/>
    <lineage>
        <taxon>Eukaryota</taxon>
        <taxon>Metazoa</taxon>
        <taxon>Ecdysozoa</taxon>
        <taxon>Arthropoda</taxon>
        <taxon>Chelicerata</taxon>
        <taxon>Arachnida</taxon>
        <taxon>Acari</taxon>
        <taxon>Parasitiformes</taxon>
        <taxon>Ixodida</taxon>
        <taxon>Ixodoidea</taxon>
        <taxon>Ixodidae</taxon>
        <taxon>Rhipicephalinae</taxon>
        <taxon>Rhipicephalus</taxon>
        <taxon>Rhipicephalus</taxon>
    </lineage>
</organism>
<proteinExistence type="predicted"/>
<reference evidence="2" key="2">
    <citation type="submission" date="2021-09" db="EMBL/GenBank/DDBJ databases">
        <authorList>
            <person name="Jia N."/>
            <person name="Wang J."/>
            <person name="Shi W."/>
            <person name="Du L."/>
            <person name="Sun Y."/>
            <person name="Zhan W."/>
            <person name="Jiang J."/>
            <person name="Wang Q."/>
            <person name="Zhang B."/>
            <person name="Ji P."/>
            <person name="Sakyi L.B."/>
            <person name="Cui X."/>
            <person name="Yuan T."/>
            <person name="Jiang B."/>
            <person name="Yang W."/>
            <person name="Lam T.T.-Y."/>
            <person name="Chang Q."/>
            <person name="Ding S."/>
            <person name="Wang X."/>
            <person name="Zhu J."/>
            <person name="Ruan X."/>
            <person name="Zhao L."/>
            <person name="Wei J."/>
            <person name="Que T."/>
            <person name="Du C."/>
            <person name="Cheng J."/>
            <person name="Dai P."/>
            <person name="Han X."/>
            <person name="Huang E."/>
            <person name="Gao Y."/>
            <person name="Liu J."/>
            <person name="Shao H."/>
            <person name="Ye R."/>
            <person name="Li L."/>
            <person name="Wei W."/>
            <person name="Wang X."/>
            <person name="Wang C."/>
            <person name="Huo Q."/>
            <person name="Li W."/>
            <person name="Guo W."/>
            <person name="Chen H."/>
            <person name="Chen S."/>
            <person name="Zhou L."/>
            <person name="Zhou L."/>
            <person name="Ni X."/>
            <person name="Tian J."/>
            <person name="Zhou Y."/>
            <person name="Sheng Y."/>
            <person name="Liu T."/>
            <person name="Pan Y."/>
            <person name="Xia L."/>
            <person name="Li J."/>
            <person name="Zhao F."/>
            <person name="Cao W."/>
        </authorList>
    </citation>
    <scope>NUCLEOTIDE SEQUENCE</scope>
    <source>
        <strain evidence="2">Rsan-2018</strain>
        <tissue evidence="2">Larvae</tissue>
    </source>
</reference>
<evidence type="ECO:0000256" key="1">
    <source>
        <dbReference type="SAM" id="MobiDB-lite"/>
    </source>
</evidence>
<accession>A0A9D4SXB4</accession>
<dbReference type="EMBL" id="JABSTV010001250">
    <property type="protein sequence ID" value="KAH7957337.1"/>
    <property type="molecule type" value="Genomic_DNA"/>
</dbReference>
<sequence>MNNGPSDYPEQRLRHSSTVTQKRTGSPYFTADGAGWIDAWAKVSANVYVYSAYFDPRLGANATVVRIVGLDHHHAKYDGVFITCPYHPMNDSETPRTVRVTVTGAEVGTSKSIPVHYRTRSPGTHEMDSLSLCVRPFYGGVPKVHDLRHFVAYYSLHGVQRRFLSGGRDRDKQLTMSQALLFHYRGFRGETYARDTSMLVWRELVMNSPLMPKPDFSRGFASKVRDVLWNSIDVVLRLVW</sequence>
<gene>
    <name evidence="2" type="ORF">HPB52_017886</name>
</gene>
<evidence type="ECO:0000313" key="3">
    <source>
        <dbReference type="Proteomes" id="UP000821837"/>
    </source>
</evidence>
<name>A0A9D4SXB4_RHISA</name>
<dbReference type="VEuPathDB" id="VectorBase:RSAN_040087"/>
<reference evidence="2" key="1">
    <citation type="journal article" date="2020" name="Cell">
        <title>Large-Scale Comparative Analyses of Tick Genomes Elucidate Their Genetic Diversity and Vector Capacities.</title>
        <authorList>
            <consortium name="Tick Genome and Microbiome Consortium (TIGMIC)"/>
            <person name="Jia N."/>
            <person name="Wang J."/>
            <person name="Shi W."/>
            <person name="Du L."/>
            <person name="Sun Y."/>
            <person name="Zhan W."/>
            <person name="Jiang J.F."/>
            <person name="Wang Q."/>
            <person name="Zhang B."/>
            <person name="Ji P."/>
            <person name="Bell-Sakyi L."/>
            <person name="Cui X.M."/>
            <person name="Yuan T.T."/>
            <person name="Jiang B.G."/>
            <person name="Yang W.F."/>
            <person name="Lam T.T."/>
            <person name="Chang Q.C."/>
            <person name="Ding S.J."/>
            <person name="Wang X.J."/>
            <person name="Zhu J.G."/>
            <person name="Ruan X.D."/>
            <person name="Zhao L."/>
            <person name="Wei J.T."/>
            <person name="Ye R.Z."/>
            <person name="Que T.C."/>
            <person name="Du C.H."/>
            <person name="Zhou Y.H."/>
            <person name="Cheng J.X."/>
            <person name="Dai P.F."/>
            <person name="Guo W.B."/>
            <person name="Han X.H."/>
            <person name="Huang E.J."/>
            <person name="Li L.F."/>
            <person name="Wei W."/>
            <person name="Gao Y.C."/>
            <person name="Liu J.Z."/>
            <person name="Shao H.Z."/>
            <person name="Wang X."/>
            <person name="Wang C.C."/>
            <person name="Yang T.C."/>
            <person name="Huo Q.B."/>
            <person name="Li W."/>
            <person name="Chen H.Y."/>
            <person name="Chen S.E."/>
            <person name="Zhou L.G."/>
            <person name="Ni X.B."/>
            <person name="Tian J.H."/>
            <person name="Sheng Y."/>
            <person name="Liu T."/>
            <person name="Pan Y.S."/>
            <person name="Xia L.Y."/>
            <person name="Li J."/>
            <person name="Zhao F."/>
            <person name="Cao W.C."/>
        </authorList>
    </citation>
    <scope>NUCLEOTIDE SEQUENCE</scope>
    <source>
        <strain evidence="2">Rsan-2018</strain>
    </source>
</reference>
<evidence type="ECO:0000313" key="2">
    <source>
        <dbReference type="EMBL" id="KAH7957337.1"/>
    </source>
</evidence>
<protein>
    <submittedName>
        <fullName evidence="2">Uncharacterized protein</fullName>
    </submittedName>
</protein>
<feature type="region of interest" description="Disordered" evidence="1">
    <location>
        <begin position="1"/>
        <end position="24"/>
    </location>
</feature>